<organism evidence="1 2">
    <name type="scientific">Actinidia rufa</name>
    <dbReference type="NCBI Taxonomy" id="165716"/>
    <lineage>
        <taxon>Eukaryota</taxon>
        <taxon>Viridiplantae</taxon>
        <taxon>Streptophyta</taxon>
        <taxon>Embryophyta</taxon>
        <taxon>Tracheophyta</taxon>
        <taxon>Spermatophyta</taxon>
        <taxon>Magnoliopsida</taxon>
        <taxon>eudicotyledons</taxon>
        <taxon>Gunneridae</taxon>
        <taxon>Pentapetalae</taxon>
        <taxon>asterids</taxon>
        <taxon>Ericales</taxon>
        <taxon>Actinidiaceae</taxon>
        <taxon>Actinidia</taxon>
    </lineage>
</organism>
<accession>A0A7J0DPB7</accession>
<evidence type="ECO:0000313" key="2">
    <source>
        <dbReference type="Proteomes" id="UP000585474"/>
    </source>
</evidence>
<keyword evidence="2" id="KW-1185">Reference proteome</keyword>
<dbReference type="EMBL" id="BJWL01000333">
    <property type="protein sequence ID" value="GFS39563.1"/>
    <property type="molecule type" value="Genomic_DNA"/>
</dbReference>
<name>A0A7J0DPB7_9ERIC</name>
<comment type="caution">
    <text evidence="1">The sequence shown here is derived from an EMBL/GenBank/DDBJ whole genome shotgun (WGS) entry which is preliminary data.</text>
</comment>
<dbReference type="Proteomes" id="UP000585474">
    <property type="component" value="Unassembled WGS sequence"/>
</dbReference>
<sequence length="156" mass="17950">MMYYCLGKGTERQAKVMREAVEEIWEASGQKANLHKSKLLFVPKMQQGQTRAISSICQIPNDFKSWEIPSSLRKGTYPEVTRGLLVEILPSRIADWLSPPTLREDQFGKNPDFHEACTALYHNCLPLLFKEGKELTRELDYRMPQQLTSNACCVRK</sequence>
<evidence type="ECO:0000313" key="1">
    <source>
        <dbReference type="EMBL" id="GFS39563.1"/>
    </source>
</evidence>
<proteinExistence type="predicted"/>
<reference evidence="2" key="1">
    <citation type="submission" date="2019-07" db="EMBL/GenBank/DDBJ databases">
        <title>De Novo Assembly of kiwifruit Actinidia rufa.</title>
        <authorList>
            <person name="Sugita-Konishi S."/>
            <person name="Sato K."/>
            <person name="Mori E."/>
            <person name="Abe Y."/>
            <person name="Kisaki G."/>
            <person name="Hamano K."/>
            <person name="Suezawa K."/>
            <person name="Otani M."/>
            <person name="Fukuda T."/>
            <person name="Manabe T."/>
            <person name="Gomi K."/>
            <person name="Tabuchi M."/>
            <person name="Akimitsu K."/>
            <person name="Kataoka I."/>
        </authorList>
    </citation>
    <scope>NUCLEOTIDE SEQUENCE [LARGE SCALE GENOMIC DNA]</scope>
    <source>
        <strain evidence="2">cv. Fuchu</strain>
    </source>
</reference>
<gene>
    <name evidence="1" type="ORF">Acr_00g0063710</name>
</gene>
<dbReference type="AlphaFoldDB" id="A0A7J0DPB7"/>
<protein>
    <submittedName>
        <fullName evidence="1">Uncharacterized protein</fullName>
    </submittedName>
</protein>